<reference evidence="1" key="2">
    <citation type="submission" date="2022-12" db="EMBL/GenBank/DDBJ databases">
        <authorList>
            <person name="Sun Q."/>
            <person name="Kim S."/>
        </authorList>
    </citation>
    <scope>NUCLEOTIDE SEQUENCE</scope>
    <source>
        <strain evidence="1">KCTC 12344</strain>
    </source>
</reference>
<evidence type="ECO:0000313" key="1">
    <source>
        <dbReference type="EMBL" id="GGY87361.1"/>
    </source>
</evidence>
<accession>A0AA87Y2M4</accession>
<gene>
    <name evidence="1" type="ORF">GCM10007388_20850</name>
</gene>
<organism evidence="1 2">
    <name type="scientific">Pseudoduganella plicata</name>
    <dbReference type="NCBI Taxonomy" id="321984"/>
    <lineage>
        <taxon>Bacteria</taxon>
        <taxon>Pseudomonadati</taxon>
        <taxon>Pseudomonadota</taxon>
        <taxon>Betaproteobacteria</taxon>
        <taxon>Burkholderiales</taxon>
        <taxon>Oxalobacteraceae</taxon>
        <taxon>Telluria group</taxon>
        <taxon>Pseudoduganella</taxon>
    </lineage>
</organism>
<protein>
    <submittedName>
        <fullName evidence="1">Uncharacterized protein</fullName>
    </submittedName>
</protein>
<dbReference type="Proteomes" id="UP000619512">
    <property type="component" value="Unassembled WGS sequence"/>
</dbReference>
<evidence type="ECO:0000313" key="2">
    <source>
        <dbReference type="Proteomes" id="UP000619512"/>
    </source>
</evidence>
<dbReference type="AlphaFoldDB" id="A0AA87Y2M4"/>
<proteinExistence type="predicted"/>
<name>A0AA87Y2M4_9BURK</name>
<comment type="caution">
    <text evidence="1">The sequence shown here is derived from an EMBL/GenBank/DDBJ whole genome shotgun (WGS) entry which is preliminary data.</text>
</comment>
<reference evidence="1" key="1">
    <citation type="journal article" date="2014" name="Int. J. Syst. Evol. Microbiol.">
        <title>Complete genome sequence of Corynebacterium casei LMG S-19264T (=DSM 44701T), isolated from a smear-ripened cheese.</title>
        <authorList>
            <consortium name="US DOE Joint Genome Institute (JGI-PGF)"/>
            <person name="Walter F."/>
            <person name="Albersmeier A."/>
            <person name="Kalinowski J."/>
            <person name="Ruckert C."/>
        </authorList>
    </citation>
    <scope>NUCLEOTIDE SEQUENCE</scope>
    <source>
        <strain evidence="1">KCTC 12344</strain>
    </source>
</reference>
<sequence length="82" mass="8099">MYDIELGEMYTPGQPGAALTGATPRAVSPAACLNEAQLGSAGSAAITGAAPAASMRAAQPPTGCLFCRYRKRGIGSQGGANA</sequence>
<dbReference type="EMBL" id="BMWW01000003">
    <property type="protein sequence ID" value="GGY87361.1"/>
    <property type="molecule type" value="Genomic_DNA"/>
</dbReference>